<sequence length="133" mass="14852">MKINKKIILIIILIIIISIGTIHLLNNNNNSGFASGNGSGTSNTITSNIEKQFNDGEKIENLKNFNEMTFNEKNGYVTKLASSKGYGNFYHYIDNGYEVWYASNDSYVPEKAILVIIQNKTGNVVIYNVPIPN</sequence>
<dbReference type="EMBL" id="AP019779">
    <property type="protein sequence ID" value="BBL61909.1"/>
    <property type="molecule type" value="Genomic_DNA"/>
</dbReference>
<keyword evidence="2" id="KW-1185">Reference proteome</keyword>
<evidence type="ECO:0000313" key="1">
    <source>
        <dbReference type="EMBL" id="BBL61909.1"/>
    </source>
</evidence>
<proteinExistence type="predicted"/>
<evidence type="ECO:0000313" key="2">
    <source>
        <dbReference type="Proteomes" id="UP000825015"/>
    </source>
</evidence>
<name>A0ACA8R3G6_METAZ</name>
<gene>
    <name evidence="1" type="ORF">MarbSA_09490</name>
</gene>
<dbReference type="Proteomes" id="UP000825015">
    <property type="component" value="Chromosome"/>
</dbReference>
<accession>A0ACA8R3G6</accession>
<organism evidence="1 2">
    <name type="scientific">Methanobrevibacter arboriphilus</name>
    <dbReference type="NCBI Taxonomy" id="39441"/>
    <lineage>
        <taxon>Archaea</taxon>
        <taxon>Methanobacteriati</taxon>
        <taxon>Methanobacteriota</taxon>
        <taxon>Methanomada group</taxon>
        <taxon>Methanobacteria</taxon>
        <taxon>Methanobacteriales</taxon>
        <taxon>Methanobacteriaceae</taxon>
        <taxon>Methanobrevibacter</taxon>
    </lineage>
</organism>
<reference evidence="1" key="1">
    <citation type="submission" date="2019-06" db="EMBL/GenBank/DDBJ databases">
        <title>Complete genome sequence of Methanobrevibacter arboriphilus strain SA.</title>
        <authorList>
            <person name="Asakawa S."/>
        </authorList>
    </citation>
    <scope>NUCLEOTIDE SEQUENCE</scope>
    <source>
        <strain evidence="1">SA</strain>
    </source>
</reference>
<protein>
    <submittedName>
        <fullName evidence="1">Uncharacterized protein</fullName>
    </submittedName>
</protein>